<name>A0A6P2D736_9BACT</name>
<dbReference type="SMART" id="SM00448">
    <property type="entry name" value="REC"/>
    <property type="match status" value="1"/>
</dbReference>
<dbReference type="SUPFAM" id="SSF52172">
    <property type="entry name" value="CheY-like"/>
    <property type="match status" value="1"/>
</dbReference>
<dbReference type="Proteomes" id="UP000464178">
    <property type="component" value="Chromosome"/>
</dbReference>
<evidence type="ECO:0000256" key="2">
    <source>
        <dbReference type="PROSITE-ProRule" id="PRU00169"/>
    </source>
</evidence>
<feature type="modified residue" description="4-aspartylphosphate" evidence="2">
    <location>
        <position position="65"/>
    </location>
</feature>
<dbReference type="Gene3D" id="3.40.50.2300">
    <property type="match status" value="1"/>
</dbReference>
<evidence type="ECO:0000259" key="3">
    <source>
        <dbReference type="PROSITE" id="PS50110"/>
    </source>
</evidence>
<dbReference type="PANTHER" id="PTHR44591">
    <property type="entry name" value="STRESS RESPONSE REGULATOR PROTEIN 1"/>
    <property type="match status" value="1"/>
</dbReference>
<keyword evidence="4" id="KW-0418">Kinase</keyword>
<feature type="domain" description="Response regulatory" evidence="3">
    <location>
        <begin position="14"/>
        <end position="130"/>
    </location>
</feature>
<reference evidence="4 5" key="1">
    <citation type="submission" date="2019-05" db="EMBL/GenBank/DDBJ databases">
        <authorList>
            <consortium name="Science for Life Laboratories"/>
        </authorList>
    </citation>
    <scope>NUCLEOTIDE SEQUENCE [LARGE SCALE GENOMIC DNA]</scope>
    <source>
        <strain evidence="4">Soil9</strain>
    </source>
</reference>
<protein>
    <recommendedName>
        <fullName evidence="3">Response regulatory domain-containing protein</fullName>
    </recommendedName>
</protein>
<keyword evidence="4" id="KW-0808">Transferase</keyword>
<dbReference type="GO" id="GO:0000160">
    <property type="term" value="P:phosphorelay signal transduction system"/>
    <property type="evidence" value="ECO:0007669"/>
    <property type="project" value="InterPro"/>
</dbReference>
<evidence type="ECO:0000313" key="4">
    <source>
        <dbReference type="EMBL" id="VTR95292.1"/>
    </source>
</evidence>
<dbReference type="PROSITE" id="PS50110">
    <property type="entry name" value="RESPONSE_REGULATORY"/>
    <property type="match status" value="1"/>
</dbReference>
<dbReference type="EMBL" id="LR593886">
    <property type="protein sequence ID" value="VTR95292.1"/>
    <property type="molecule type" value="Genomic_DNA"/>
</dbReference>
<dbReference type="InterPro" id="IPR001789">
    <property type="entry name" value="Sig_transdc_resp-reg_receiver"/>
</dbReference>
<keyword evidence="5" id="KW-1185">Reference proteome</keyword>
<dbReference type="InterPro" id="IPR050595">
    <property type="entry name" value="Bact_response_regulator"/>
</dbReference>
<evidence type="ECO:0000256" key="1">
    <source>
        <dbReference type="ARBA" id="ARBA00022553"/>
    </source>
</evidence>
<dbReference type="Pfam" id="PF00072">
    <property type="entry name" value="Response_reg"/>
    <property type="match status" value="1"/>
</dbReference>
<keyword evidence="1 2" id="KW-0597">Phosphoprotein</keyword>
<dbReference type="AlphaFoldDB" id="A0A6P2D736"/>
<dbReference type="GO" id="GO:0016301">
    <property type="term" value="F:kinase activity"/>
    <property type="evidence" value="ECO:0007669"/>
    <property type="project" value="UniProtKB-KW"/>
</dbReference>
<dbReference type="KEGG" id="gms:SOIL9_24220"/>
<dbReference type="CDD" id="cd00156">
    <property type="entry name" value="REC"/>
    <property type="match status" value="1"/>
</dbReference>
<gene>
    <name evidence="4" type="ORF">SOIL9_24220</name>
</gene>
<dbReference type="InterPro" id="IPR011006">
    <property type="entry name" value="CheY-like_superfamily"/>
</dbReference>
<organism evidence="4 5">
    <name type="scientific">Gemmata massiliana</name>
    <dbReference type="NCBI Taxonomy" id="1210884"/>
    <lineage>
        <taxon>Bacteria</taxon>
        <taxon>Pseudomonadati</taxon>
        <taxon>Planctomycetota</taxon>
        <taxon>Planctomycetia</taxon>
        <taxon>Gemmatales</taxon>
        <taxon>Gemmataceae</taxon>
        <taxon>Gemmata</taxon>
    </lineage>
</organism>
<proteinExistence type="predicted"/>
<evidence type="ECO:0000313" key="5">
    <source>
        <dbReference type="Proteomes" id="UP000464178"/>
    </source>
</evidence>
<sequence length="136" mass="14820">MTPPRDSDRPRLPGLLLVDPDPRVRDALARAMENEGWRVWSAADGTSAVEIYHQNRDQIDVALVDLLFPGLQGGRLLAELGQLDPDLVRCAMSGGVNAYTASAFRRMSGTPLFTKPLDTHALACALHEMMAPVSPK</sequence>
<dbReference type="PANTHER" id="PTHR44591:SF3">
    <property type="entry name" value="RESPONSE REGULATORY DOMAIN-CONTAINING PROTEIN"/>
    <property type="match status" value="1"/>
</dbReference>
<accession>A0A6P2D736</accession>
<dbReference type="RefSeq" id="WP_162669727.1">
    <property type="nucleotide sequence ID" value="NZ_LR593886.1"/>
</dbReference>